<evidence type="ECO:0000313" key="2">
    <source>
        <dbReference type="Proteomes" id="UP000198953"/>
    </source>
</evidence>
<accession>A0A1H7RC26</accession>
<proteinExistence type="predicted"/>
<dbReference type="EMBL" id="FOBF01000005">
    <property type="protein sequence ID" value="SEL57771.1"/>
    <property type="molecule type" value="Genomic_DNA"/>
</dbReference>
<protein>
    <submittedName>
        <fullName evidence="1">Uncharacterized protein</fullName>
    </submittedName>
</protein>
<organism evidence="1 2">
    <name type="scientific">Nonomuraea pusilla</name>
    <dbReference type="NCBI Taxonomy" id="46177"/>
    <lineage>
        <taxon>Bacteria</taxon>
        <taxon>Bacillati</taxon>
        <taxon>Actinomycetota</taxon>
        <taxon>Actinomycetes</taxon>
        <taxon>Streptosporangiales</taxon>
        <taxon>Streptosporangiaceae</taxon>
        <taxon>Nonomuraea</taxon>
    </lineage>
</organism>
<reference evidence="1 2" key="1">
    <citation type="submission" date="2016-10" db="EMBL/GenBank/DDBJ databases">
        <authorList>
            <person name="de Groot N.N."/>
        </authorList>
    </citation>
    <scope>NUCLEOTIDE SEQUENCE [LARGE SCALE GENOMIC DNA]</scope>
    <source>
        <strain evidence="1 2">DSM 43357</strain>
    </source>
</reference>
<evidence type="ECO:0000313" key="1">
    <source>
        <dbReference type="EMBL" id="SEL57771.1"/>
    </source>
</evidence>
<dbReference type="AlphaFoldDB" id="A0A1H7RC26"/>
<sequence length="53" mass="6121">MTMDGRTQRERPFTAFPLVKGLFLLVWQVQGSNLRRLSRRFYSGLTFLTASGL</sequence>
<gene>
    <name evidence="1" type="ORF">SAMN05660976_02883</name>
</gene>
<keyword evidence="2" id="KW-1185">Reference proteome</keyword>
<dbReference type="Proteomes" id="UP000198953">
    <property type="component" value="Unassembled WGS sequence"/>
</dbReference>
<name>A0A1H7RC26_9ACTN</name>